<organism evidence="1">
    <name type="scientific">Anguilla anguilla</name>
    <name type="common">European freshwater eel</name>
    <name type="synonym">Muraena anguilla</name>
    <dbReference type="NCBI Taxonomy" id="7936"/>
    <lineage>
        <taxon>Eukaryota</taxon>
        <taxon>Metazoa</taxon>
        <taxon>Chordata</taxon>
        <taxon>Craniata</taxon>
        <taxon>Vertebrata</taxon>
        <taxon>Euteleostomi</taxon>
        <taxon>Actinopterygii</taxon>
        <taxon>Neopterygii</taxon>
        <taxon>Teleostei</taxon>
        <taxon>Anguilliformes</taxon>
        <taxon>Anguillidae</taxon>
        <taxon>Anguilla</taxon>
    </lineage>
</organism>
<accession>A0A0E9QSM7</accession>
<proteinExistence type="predicted"/>
<reference evidence="1" key="2">
    <citation type="journal article" date="2015" name="Fish Shellfish Immunol.">
        <title>Early steps in the European eel (Anguilla anguilla)-Vibrio vulnificus interaction in the gills: Role of the RtxA13 toxin.</title>
        <authorList>
            <person name="Callol A."/>
            <person name="Pajuelo D."/>
            <person name="Ebbesson L."/>
            <person name="Teles M."/>
            <person name="MacKenzie S."/>
            <person name="Amaro C."/>
        </authorList>
    </citation>
    <scope>NUCLEOTIDE SEQUENCE</scope>
</reference>
<evidence type="ECO:0000313" key="1">
    <source>
        <dbReference type="EMBL" id="JAH19966.1"/>
    </source>
</evidence>
<dbReference type="EMBL" id="GBXM01088611">
    <property type="protein sequence ID" value="JAH19966.1"/>
    <property type="molecule type" value="Transcribed_RNA"/>
</dbReference>
<name>A0A0E9QSM7_ANGAN</name>
<protein>
    <submittedName>
        <fullName evidence="1">Uncharacterized protein</fullName>
    </submittedName>
</protein>
<dbReference type="AlphaFoldDB" id="A0A0E9QSM7"/>
<sequence>MLAQSIIQTTYQMQYTAPFR</sequence>
<reference evidence="1" key="1">
    <citation type="submission" date="2014-11" db="EMBL/GenBank/DDBJ databases">
        <authorList>
            <person name="Amaro Gonzalez C."/>
        </authorList>
    </citation>
    <scope>NUCLEOTIDE SEQUENCE</scope>
</reference>